<dbReference type="Proteomes" id="UP000305202">
    <property type="component" value="Unassembled WGS sequence"/>
</dbReference>
<gene>
    <name evidence="2" type="ORF">FCN80_03480</name>
</gene>
<dbReference type="PANTHER" id="PTHR39426">
    <property type="entry name" value="HOMOLOGY TO DEATH-ON-CURING PROTEIN OF PHAGE P1"/>
    <property type="match status" value="1"/>
</dbReference>
<dbReference type="PANTHER" id="PTHR39426:SF1">
    <property type="entry name" value="HOMOLOGY TO DEATH-ON-CURING PROTEIN OF PHAGE P1"/>
    <property type="match status" value="1"/>
</dbReference>
<evidence type="ECO:0000259" key="1">
    <source>
        <dbReference type="PROSITE" id="PS51459"/>
    </source>
</evidence>
<name>A0ABY2SQ80_9HYPH</name>
<dbReference type="InterPro" id="IPR053737">
    <property type="entry name" value="Type_II_TA_Toxin"/>
</dbReference>
<evidence type="ECO:0000313" key="3">
    <source>
        <dbReference type="Proteomes" id="UP000305202"/>
    </source>
</evidence>
<dbReference type="PROSITE" id="PS51459">
    <property type="entry name" value="FIDO"/>
    <property type="match status" value="1"/>
</dbReference>
<dbReference type="EMBL" id="SZPQ01000002">
    <property type="protein sequence ID" value="TKI08223.1"/>
    <property type="molecule type" value="Genomic_DNA"/>
</dbReference>
<sequence length="137" mass="15518">MMDFDFLTQEQVIEIQLLTLPQSGLPDINKLAGALNRVETLHYYENCDDVFKLAAMYLIGIAKAHAFNDANKRTAFQATSVFLLMNGIELNESLYLVKLTLFAAMDQANIGETAFALRLLSNYMNELLKENIDNYVE</sequence>
<feature type="domain" description="Fido" evidence="1">
    <location>
        <begin position="7"/>
        <end position="126"/>
    </location>
</feature>
<evidence type="ECO:0000313" key="2">
    <source>
        <dbReference type="EMBL" id="TKI08223.1"/>
    </source>
</evidence>
<reference evidence="2 3" key="1">
    <citation type="submission" date="2019-04" db="EMBL/GenBank/DDBJ databases">
        <authorList>
            <person name="Li M."/>
            <person name="Gao C."/>
        </authorList>
    </citation>
    <scope>NUCLEOTIDE SEQUENCE [LARGE SCALE GENOMIC DNA]</scope>
    <source>
        <strain evidence="2 3">BGMRC 2031</strain>
    </source>
</reference>
<dbReference type="InterPro" id="IPR036597">
    <property type="entry name" value="Fido-like_dom_sf"/>
</dbReference>
<comment type="caution">
    <text evidence="2">The sequence shown here is derived from an EMBL/GenBank/DDBJ whole genome shotgun (WGS) entry which is preliminary data.</text>
</comment>
<proteinExistence type="predicted"/>
<dbReference type="InterPro" id="IPR006440">
    <property type="entry name" value="Doc"/>
</dbReference>
<dbReference type="Pfam" id="PF02661">
    <property type="entry name" value="Fic"/>
    <property type="match status" value="1"/>
</dbReference>
<accession>A0ABY2SQ80</accession>
<organism evidence="2 3">
    <name type="scientific">Martelella alba</name>
    <dbReference type="NCBI Taxonomy" id="2590451"/>
    <lineage>
        <taxon>Bacteria</taxon>
        <taxon>Pseudomonadati</taxon>
        <taxon>Pseudomonadota</taxon>
        <taxon>Alphaproteobacteria</taxon>
        <taxon>Hyphomicrobiales</taxon>
        <taxon>Aurantimonadaceae</taxon>
        <taxon>Martelella</taxon>
    </lineage>
</organism>
<dbReference type="NCBIfam" id="TIGR01550">
    <property type="entry name" value="DOC_P1"/>
    <property type="match status" value="1"/>
</dbReference>
<dbReference type="PIRSF" id="PIRSF018297">
    <property type="entry name" value="Doc"/>
    <property type="match status" value="1"/>
</dbReference>
<protein>
    <submittedName>
        <fullName evidence="2">Type II toxin-antitoxin system death-on-curing family toxin</fullName>
    </submittedName>
</protein>
<dbReference type="Gene3D" id="1.20.120.1870">
    <property type="entry name" value="Fic/DOC protein, Fido domain"/>
    <property type="match status" value="1"/>
</dbReference>
<keyword evidence="3" id="KW-1185">Reference proteome</keyword>
<dbReference type="SUPFAM" id="SSF140931">
    <property type="entry name" value="Fic-like"/>
    <property type="match status" value="1"/>
</dbReference>
<dbReference type="InterPro" id="IPR003812">
    <property type="entry name" value="Fido"/>
</dbReference>